<evidence type="ECO:0000256" key="2">
    <source>
        <dbReference type="ARBA" id="ARBA00012118"/>
    </source>
</evidence>
<dbReference type="Gene3D" id="3.40.50.300">
    <property type="entry name" value="P-loop containing nucleotide triphosphate hydrolases"/>
    <property type="match status" value="1"/>
</dbReference>
<comment type="catalytic activity">
    <reaction evidence="8 9">
        <text>thymidine + ATP = dTMP + ADP + H(+)</text>
        <dbReference type="Rhea" id="RHEA:19129"/>
        <dbReference type="ChEBI" id="CHEBI:15378"/>
        <dbReference type="ChEBI" id="CHEBI:17748"/>
        <dbReference type="ChEBI" id="CHEBI:30616"/>
        <dbReference type="ChEBI" id="CHEBI:63528"/>
        <dbReference type="ChEBI" id="CHEBI:456216"/>
        <dbReference type="EC" id="2.7.1.21"/>
    </reaction>
</comment>
<dbReference type="SUPFAM" id="SSF57716">
    <property type="entry name" value="Glucocorticoid receptor-like (DNA-binding domain)"/>
    <property type="match status" value="1"/>
</dbReference>
<keyword evidence="4 8" id="KW-0808">Transferase</keyword>
<comment type="similarity">
    <text evidence="1 8 10">Belongs to the thymidine kinase family.</text>
</comment>
<evidence type="ECO:0000313" key="12">
    <source>
        <dbReference type="Proteomes" id="UP001595843"/>
    </source>
</evidence>
<keyword evidence="8" id="KW-0862">Zinc</keyword>
<proteinExistence type="inferred from homology"/>
<dbReference type="InterPro" id="IPR001267">
    <property type="entry name" value="Thymidine_kinase"/>
</dbReference>
<protein>
    <recommendedName>
        <fullName evidence="2 8">Thymidine kinase</fullName>
        <ecNumber evidence="2 8">2.7.1.21</ecNumber>
    </recommendedName>
</protein>
<evidence type="ECO:0000256" key="8">
    <source>
        <dbReference type="HAMAP-Rule" id="MF_00124"/>
    </source>
</evidence>
<dbReference type="PANTHER" id="PTHR11441:SF0">
    <property type="entry name" value="THYMIDINE KINASE, CYTOSOLIC"/>
    <property type="match status" value="1"/>
</dbReference>
<comment type="subcellular location">
    <subcellularLocation>
        <location evidence="8">Cytoplasm</location>
    </subcellularLocation>
</comment>
<evidence type="ECO:0000256" key="1">
    <source>
        <dbReference type="ARBA" id="ARBA00007587"/>
    </source>
</evidence>
<keyword evidence="5 8" id="KW-0547">Nucleotide-binding</keyword>
<feature type="binding site" evidence="8">
    <location>
        <position position="183"/>
    </location>
    <ligand>
        <name>Zn(2+)</name>
        <dbReference type="ChEBI" id="CHEBI:29105"/>
    </ligand>
</feature>
<evidence type="ECO:0000256" key="9">
    <source>
        <dbReference type="RuleBase" id="RU000544"/>
    </source>
</evidence>
<gene>
    <name evidence="8" type="primary">tdk</name>
    <name evidence="11" type="ORF">ACFOUO_11005</name>
</gene>
<dbReference type="InterPro" id="IPR027417">
    <property type="entry name" value="P-loop_NTPase"/>
</dbReference>
<dbReference type="HAMAP" id="MF_00124">
    <property type="entry name" value="Thymidine_kinase"/>
    <property type="match status" value="1"/>
</dbReference>
<feature type="binding site" evidence="8">
    <location>
        <begin position="15"/>
        <end position="22"/>
    </location>
    <ligand>
        <name>ATP</name>
        <dbReference type="ChEBI" id="CHEBI:30616"/>
    </ligand>
</feature>
<dbReference type="Gene3D" id="3.30.60.20">
    <property type="match status" value="1"/>
</dbReference>
<feature type="binding site" evidence="8">
    <location>
        <position position="145"/>
    </location>
    <ligand>
        <name>Zn(2+)</name>
        <dbReference type="ChEBI" id="CHEBI:29105"/>
    </ligand>
</feature>
<keyword evidence="6 8" id="KW-0418">Kinase</keyword>
<reference evidence="12" key="1">
    <citation type="journal article" date="2019" name="Int. J. Syst. Evol. Microbiol.">
        <title>The Global Catalogue of Microorganisms (GCM) 10K type strain sequencing project: providing services to taxonomists for standard genome sequencing and annotation.</title>
        <authorList>
            <consortium name="The Broad Institute Genomics Platform"/>
            <consortium name="The Broad Institute Genome Sequencing Center for Infectious Disease"/>
            <person name="Wu L."/>
            <person name="Ma J."/>
        </authorList>
    </citation>
    <scope>NUCLEOTIDE SEQUENCE [LARGE SCALE GENOMIC DNA]</scope>
    <source>
        <strain evidence="12">IBRC-M 10813</strain>
    </source>
</reference>
<evidence type="ECO:0000256" key="10">
    <source>
        <dbReference type="RuleBase" id="RU004165"/>
    </source>
</evidence>
<evidence type="ECO:0000256" key="6">
    <source>
        <dbReference type="ARBA" id="ARBA00022777"/>
    </source>
</evidence>
<feature type="binding site" evidence="8">
    <location>
        <position position="148"/>
    </location>
    <ligand>
        <name>Zn(2+)</name>
        <dbReference type="ChEBI" id="CHEBI:29105"/>
    </ligand>
</feature>
<evidence type="ECO:0000256" key="5">
    <source>
        <dbReference type="ARBA" id="ARBA00022741"/>
    </source>
</evidence>
<dbReference type="PROSITE" id="PS00603">
    <property type="entry name" value="TK_CELLULAR_TYPE"/>
    <property type="match status" value="1"/>
</dbReference>
<comment type="caution">
    <text evidence="11">The sequence shown here is derived from an EMBL/GenBank/DDBJ whole genome shotgun (WGS) entry which is preliminary data.</text>
</comment>
<feature type="binding site" evidence="8">
    <location>
        <begin position="88"/>
        <end position="91"/>
    </location>
    <ligand>
        <name>ATP</name>
        <dbReference type="ChEBI" id="CHEBI:30616"/>
    </ligand>
</feature>
<dbReference type="Proteomes" id="UP001595843">
    <property type="component" value="Unassembled WGS sequence"/>
</dbReference>
<dbReference type="NCBIfam" id="NF003296">
    <property type="entry name" value="PRK04296.1-1"/>
    <property type="match status" value="1"/>
</dbReference>
<keyword evidence="3 8" id="KW-0237">DNA synthesis</keyword>
<feature type="active site" description="Proton acceptor" evidence="8">
    <location>
        <position position="89"/>
    </location>
</feature>
<dbReference type="InterPro" id="IPR020633">
    <property type="entry name" value="Thymidine_kinase_CS"/>
</dbReference>
<dbReference type="PANTHER" id="PTHR11441">
    <property type="entry name" value="THYMIDINE KINASE"/>
    <property type="match status" value="1"/>
</dbReference>
<name>A0ABV8JEF5_9BACL</name>
<keyword evidence="8" id="KW-0963">Cytoplasm</keyword>
<organism evidence="11 12">
    <name type="scientific">Salinithrix halophila</name>
    <dbReference type="NCBI Taxonomy" id="1485204"/>
    <lineage>
        <taxon>Bacteria</taxon>
        <taxon>Bacillati</taxon>
        <taxon>Bacillota</taxon>
        <taxon>Bacilli</taxon>
        <taxon>Bacillales</taxon>
        <taxon>Thermoactinomycetaceae</taxon>
        <taxon>Salinithrix</taxon>
    </lineage>
</organism>
<feature type="binding site" evidence="8">
    <location>
        <position position="186"/>
    </location>
    <ligand>
        <name>Zn(2+)</name>
        <dbReference type="ChEBI" id="CHEBI:29105"/>
    </ligand>
</feature>
<dbReference type="EC" id="2.7.1.21" evidence="2 8"/>
<keyword evidence="7 8" id="KW-0067">ATP-binding</keyword>
<evidence type="ECO:0000256" key="3">
    <source>
        <dbReference type="ARBA" id="ARBA00022634"/>
    </source>
</evidence>
<accession>A0ABV8JEF5</accession>
<dbReference type="SUPFAM" id="SSF52540">
    <property type="entry name" value="P-loop containing nucleoside triphosphate hydrolases"/>
    <property type="match status" value="1"/>
</dbReference>
<evidence type="ECO:0000256" key="7">
    <source>
        <dbReference type="ARBA" id="ARBA00022840"/>
    </source>
</evidence>
<keyword evidence="8" id="KW-0479">Metal-binding</keyword>
<evidence type="ECO:0000313" key="11">
    <source>
        <dbReference type="EMBL" id="MFC4077327.1"/>
    </source>
</evidence>
<keyword evidence="12" id="KW-1185">Reference proteome</keyword>
<dbReference type="RefSeq" id="WP_380705123.1">
    <property type="nucleotide sequence ID" value="NZ_JBHSAP010000015.1"/>
</dbReference>
<dbReference type="GO" id="GO:0004797">
    <property type="term" value="F:thymidine kinase activity"/>
    <property type="evidence" value="ECO:0007669"/>
    <property type="project" value="UniProtKB-EC"/>
</dbReference>
<dbReference type="Pfam" id="PF00265">
    <property type="entry name" value="TK"/>
    <property type="match status" value="1"/>
</dbReference>
<dbReference type="PIRSF" id="PIRSF035805">
    <property type="entry name" value="TK_cell"/>
    <property type="match status" value="1"/>
</dbReference>
<comment type="subunit">
    <text evidence="8">Homotetramer.</text>
</comment>
<evidence type="ECO:0000256" key="4">
    <source>
        <dbReference type="ARBA" id="ARBA00022679"/>
    </source>
</evidence>
<dbReference type="EMBL" id="JBHSAP010000015">
    <property type="protein sequence ID" value="MFC4077327.1"/>
    <property type="molecule type" value="Genomic_DNA"/>
</dbReference>
<sequence length="202" mass="22265">MNPIARDGWIEVICGGMFSGKSEELIRRIRRARIARQNVAVFKPAIDDRYRADAIASHSGVYTEAITVTQATDILQHLTTGIDVVALDEVQFFDETVVEVAQALAYQGMRVICAGLDQDFRGRPFGPTPTLLAIAEYVTKLQAICIQCGAAAGRTQRLIDGRPAGEDEPVIQVGAAEQYEARCRHCHKTNRRESFPKSFSPS</sequence>